<sequence length="128" mass="14461">MQKGKASTDELIALILQGIEEVKGQQISLLDLRAIENTVCDYFIICNGTSNTHVNAIVGSIQKTVSKAIKDKPWHVEGQDNAEWVLMDYVNVVVHVFQRHIRDYYDIEGLWGDAKVTEFESNVNQALK</sequence>
<dbReference type="EMBL" id="JBHFPV010000004">
    <property type="protein sequence ID" value="MFH6604768.1"/>
    <property type="molecule type" value="Genomic_DNA"/>
</dbReference>
<evidence type="ECO:0000313" key="2">
    <source>
        <dbReference type="Proteomes" id="UP001595191"/>
    </source>
</evidence>
<protein>
    <submittedName>
        <fullName evidence="1">Ribosome silencing factor</fullName>
    </submittedName>
</protein>
<organism evidence="1 2">
    <name type="scientific">Meishania litoralis</name>
    <dbReference type="NCBI Taxonomy" id="3434685"/>
    <lineage>
        <taxon>Bacteria</taxon>
        <taxon>Pseudomonadati</taxon>
        <taxon>Bacteroidota</taxon>
        <taxon>Flavobacteriia</taxon>
        <taxon>Flavobacteriales</taxon>
        <taxon>Flavobacteriaceae</taxon>
        <taxon>Meishania</taxon>
    </lineage>
</organism>
<proteinExistence type="predicted"/>
<keyword evidence="2" id="KW-1185">Reference proteome</keyword>
<evidence type="ECO:0000313" key="1">
    <source>
        <dbReference type="EMBL" id="MFH6604768.1"/>
    </source>
</evidence>
<accession>A0ACC7LLU5</accession>
<gene>
    <name evidence="1" type="primary">rsfS</name>
    <name evidence="1" type="ORF">ACEZ3G_14860</name>
</gene>
<reference evidence="1" key="1">
    <citation type="submission" date="2024-09" db="EMBL/GenBank/DDBJ databases">
        <authorList>
            <person name="Liu J."/>
        </authorList>
    </citation>
    <scope>NUCLEOTIDE SEQUENCE</scope>
    <source>
        <strain evidence="1">NBU2967</strain>
    </source>
</reference>
<comment type="caution">
    <text evidence="1">The sequence shown here is derived from an EMBL/GenBank/DDBJ whole genome shotgun (WGS) entry which is preliminary data.</text>
</comment>
<dbReference type="Proteomes" id="UP001595191">
    <property type="component" value="Unassembled WGS sequence"/>
</dbReference>
<name>A0ACC7LLU5_9FLAO</name>